<reference evidence="3 4" key="1">
    <citation type="submission" date="2017-03" db="EMBL/GenBank/DDBJ databases">
        <title>Lifting the veil on microbial sulfur biogeochemistry in mining wastewaters.</title>
        <authorList>
            <person name="Kantor R.S."/>
            <person name="Colenbrander Nelson T."/>
            <person name="Marshall S."/>
            <person name="Bennett D."/>
            <person name="Apte S."/>
            <person name="Camacho D."/>
            <person name="Thomas B.C."/>
            <person name="Warren L.A."/>
            <person name="Banfield J.F."/>
        </authorList>
    </citation>
    <scope>NUCLEOTIDE SEQUENCE [LARGE SCALE GENOMIC DNA]</scope>
    <source>
        <strain evidence="3">32-69-9</strain>
    </source>
</reference>
<dbReference type="InterPro" id="IPR039672">
    <property type="entry name" value="MFS_2"/>
</dbReference>
<dbReference type="Pfam" id="PF13347">
    <property type="entry name" value="MFS_2"/>
    <property type="match status" value="1"/>
</dbReference>
<dbReference type="GO" id="GO:0008643">
    <property type="term" value="P:carbohydrate transport"/>
    <property type="evidence" value="ECO:0007669"/>
    <property type="project" value="InterPro"/>
</dbReference>
<feature type="transmembrane region" description="Helical" evidence="2">
    <location>
        <begin position="294"/>
        <end position="318"/>
    </location>
</feature>
<feature type="transmembrane region" description="Helical" evidence="2">
    <location>
        <begin position="194"/>
        <end position="214"/>
    </location>
</feature>
<dbReference type="GO" id="GO:0015293">
    <property type="term" value="F:symporter activity"/>
    <property type="evidence" value="ECO:0007669"/>
    <property type="project" value="InterPro"/>
</dbReference>
<comment type="similarity">
    <text evidence="1">Belongs to the sodium:galactoside symporter (TC 2.A.2) family.</text>
</comment>
<feature type="transmembrane region" description="Helical" evidence="2">
    <location>
        <begin position="269"/>
        <end position="288"/>
    </location>
</feature>
<feature type="transmembrane region" description="Helical" evidence="2">
    <location>
        <begin position="65"/>
        <end position="84"/>
    </location>
</feature>
<keyword evidence="2" id="KW-0812">Transmembrane</keyword>
<dbReference type="PANTHER" id="PTHR11328:SF24">
    <property type="entry name" value="MAJOR FACILITATOR SUPERFAMILY (MFS) PROFILE DOMAIN-CONTAINING PROTEIN"/>
    <property type="match status" value="1"/>
</dbReference>
<feature type="transmembrane region" description="Helical" evidence="2">
    <location>
        <begin position="400"/>
        <end position="422"/>
    </location>
</feature>
<organism evidence="3 4">
    <name type="scientific">Brevundimonas subvibrioides</name>
    <dbReference type="NCBI Taxonomy" id="74313"/>
    <lineage>
        <taxon>Bacteria</taxon>
        <taxon>Pseudomonadati</taxon>
        <taxon>Pseudomonadota</taxon>
        <taxon>Alphaproteobacteria</taxon>
        <taxon>Caulobacterales</taxon>
        <taxon>Caulobacteraceae</taxon>
        <taxon>Brevundimonas</taxon>
    </lineage>
</organism>
<gene>
    <name evidence="3" type="ORF">B7Z01_14130</name>
</gene>
<evidence type="ECO:0000256" key="1">
    <source>
        <dbReference type="ARBA" id="ARBA00009617"/>
    </source>
</evidence>
<feature type="transmembrane region" description="Helical" evidence="2">
    <location>
        <begin position="330"/>
        <end position="353"/>
    </location>
</feature>
<evidence type="ECO:0008006" key="5">
    <source>
        <dbReference type="Google" id="ProtNLM"/>
    </source>
</evidence>
<feature type="transmembrane region" description="Helical" evidence="2">
    <location>
        <begin position="123"/>
        <end position="145"/>
    </location>
</feature>
<feature type="transmembrane region" description="Helical" evidence="2">
    <location>
        <begin position="434"/>
        <end position="457"/>
    </location>
</feature>
<proteinExistence type="inferred from homology"/>
<accession>A0A258FFS2</accession>
<feature type="transmembrane region" description="Helical" evidence="2">
    <location>
        <begin position="90"/>
        <end position="111"/>
    </location>
</feature>
<comment type="caution">
    <text evidence="3">The sequence shown here is derived from an EMBL/GenBank/DDBJ whole genome shotgun (WGS) entry which is preliminary data.</text>
</comment>
<name>A0A258FFS2_9CAUL</name>
<dbReference type="SUPFAM" id="SSF103473">
    <property type="entry name" value="MFS general substrate transporter"/>
    <property type="match status" value="1"/>
</dbReference>
<protein>
    <recommendedName>
        <fullName evidence="5">MFS transporter</fullName>
    </recommendedName>
</protein>
<dbReference type="AlphaFoldDB" id="A0A258FFS2"/>
<dbReference type="Proteomes" id="UP000215595">
    <property type="component" value="Unassembled WGS sequence"/>
</dbReference>
<dbReference type="GO" id="GO:0005886">
    <property type="term" value="C:plasma membrane"/>
    <property type="evidence" value="ECO:0007669"/>
    <property type="project" value="TreeGrafter"/>
</dbReference>
<evidence type="ECO:0000313" key="3">
    <source>
        <dbReference type="EMBL" id="OYX30622.1"/>
    </source>
</evidence>
<dbReference type="EMBL" id="NCEB01000041">
    <property type="protein sequence ID" value="OYX30622.1"/>
    <property type="molecule type" value="Genomic_DNA"/>
</dbReference>
<sequence>MAGEAEVTRHRAPPVPGLASSTIINASRSGARQAGAVWGFAIVLGRPTGWRETSVYGSAHLGKSLFWYASELLFAFYLTELVGLPASQMGMVLAIGLLVSAAIDLIVARVLDSQMMTAAGAAALQFKGSILCAIAFASIFLGFWIPPDLRFAYALATGLAFRTAYAIYDLPQNALMALATSDAASRDRVAATRIWFSGIATLMVAGAVGPLIAGRDEATAWLYFGLAVGIAGPAILSAGLLARVVRGTGTAKPVGVSSEPRRRLAPPPLFWILIALMFLTSLATPLFSKVEPYFAAYSLASPSWGGVIVVAMALGITLGQPIWNALTGRLSRAAVLGVGALTQAVGLGVFWALAPAAPAALAASAFVFGVGNGGVGMVLWGGFSDVVARFTQPGGAGRAYGLFTATAKVALALGGLGLGAALQIMDYRDGDADGLLLLMIVTPGLGALGCLALALAWERDNPDPVIAR</sequence>
<feature type="transmembrane region" description="Helical" evidence="2">
    <location>
        <begin position="220"/>
        <end position="242"/>
    </location>
</feature>
<keyword evidence="2" id="KW-1133">Transmembrane helix</keyword>
<feature type="transmembrane region" description="Helical" evidence="2">
    <location>
        <begin position="359"/>
        <end position="380"/>
    </location>
</feature>
<dbReference type="Gene3D" id="1.20.1250.20">
    <property type="entry name" value="MFS general substrate transporter like domains"/>
    <property type="match status" value="1"/>
</dbReference>
<keyword evidence="2" id="KW-0472">Membrane</keyword>
<dbReference type="InterPro" id="IPR036259">
    <property type="entry name" value="MFS_trans_sf"/>
</dbReference>
<dbReference type="PANTHER" id="PTHR11328">
    <property type="entry name" value="MAJOR FACILITATOR SUPERFAMILY DOMAIN-CONTAINING PROTEIN"/>
    <property type="match status" value="1"/>
</dbReference>
<evidence type="ECO:0000256" key="2">
    <source>
        <dbReference type="SAM" id="Phobius"/>
    </source>
</evidence>
<evidence type="ECO:0000313" key="4">
    <source>
        <dbReference type="Proteomes" id="UP000215595"/>
    </source>
</evidence>